<feature type="signal peptide" evidence="1">
    <location>
        <begin position="1"/>
        <end position="19"/>
    </location>
</feature>
<feature type="chain" id="PRO_5003478007" evidence="1">
    <location>
        <begin position="20"/>
        <end position="262"/>
    </location>
</feature>
<gene>
    <name evidence="2" type="ORF">HMPREF9450_01354</name>
</gene>
<protein>
    <submittedName>
        <fullName evidence="2">Uncharacterized protein</fullName>
    </submittedName>
</protein>
<dbReference type="STRING" id="742725.HMPREF9450_01354"/>
<keyword evidence="3" id="KW-1185">Reference proteome</keyword>
<dbReference type="Proteomes" id="UP000006008">
    <property type="component" value="Unassembled WGS sequence"/>
</dbReference>
<evidence type="ECO:0000313" key="2">
    <source>
        <dbReference type="EMBL" id="EHB91305.1"/>
    </source>
</evidence>
<dbReference type="HOGENOM" id="CLU_1060227_0_0_10"/>
<keyword evidence="1" id="KW-0732">Signal</keyword>
<dbReference type="PATRIC" id="fig|742725.3.peg.1432"/>
<dbReference type="EMBL" id="ADLD01000013">
    <property type="protein sequence ID" value="EHB91305.1"/>
    <property type="molecule type" value="Genomic_DNA"/>
</dbReference>
<dbReference type="RefSeq" id="WP_009134160.1">
    <property type="nucleotide sequence ID" value="NZ_CP102250.1"/>
</dbReference>
<evidence type="ECO:0000313" key="3">
    <source>
        <dbReference type="Proteomes" id="UP000006008"/>
    </source>
</evidence>
<sequence length="262" mass="29429">MKRLRLCVCVLTCCLATYAAPVSGSNPPGPHNQHGNEPVWEHNLFSAGYDPISFNGGTVSAIILEDGTERKITPQGEPQVEMTERPTPLGPAVQRTYSWTTVQGYRLEYRITRIGNDAFTLSAALTNGSLNPIRLKRFWLLKTPENGMTVTGEPSDWMLSSTDPEARRWGTLDRRLPTERELLQEGAFCRNYLISGGDETKINDPAWRGFGDNMSLYHRSGRGGNVRRRRYRRGRQLRYPGGGYADAARHLVRHDRSPRGIG</sequence>
<dbReference type="GeneID" id="92815616"/>
<name>G5H9N9_9BACT</name>
<dbReference type="AlphaFoldDB" id="G5H9N9"/>
<accession>G5H9N9</accession>
<evidence type="ECO:0000256" key="1">
    <source>
        <dbReference type="SAM" id="SignalP"/>
    </source>
</evidence>
<reference evidence="2 3" key="1">
    <citation type="submission" date="2011-08" db="EMBL/GenBank/DDBJ databases">
        <title>The Genome Sequence of Alistipes indistinctus YIT 12060.</title>
        <authorList>
            <consortium name="The Broad Institute Genome Sequencing Platform"/>
            <person name="Earl A."/>
            <person name="Ward D."/>
            <person name="Feldgarden M."/>
            <person name="Gevers D."/>
            <person name="Morotomi M."/>
            <person name="Young S.K."/>
            <person name="Zeng Q."/>
            <person name="Gargeya S."/>
            <person name="Fitzgerald M."/>
            <person name="Haas B."/>
            <person name="Abouelleil A."/>
            <person name="Alvarado L."/>
            <person name="Arachchi H.M."/>
            <person name="Berlin A."/>
            <person name="Brown A."/>
            <person name="Chapman S.B."/>
            <person name="Chen Z."/>
            <person name="Dunbar C."/>
            <person name="Freedman E."/>
            <person name="Gearin G."/>
            <person name="Gellesch M."/>
            <person name="Goldberg J."/>
            <person name="Griggs A."/>
            <person name="Gujja S."/>
            <person name="Heiman D."/>
            <person name="Howarth C."/>
            <person name="Larson L."/>
            <person name="Lui A."/>
            <person name="MacDonald P.J.P."/>
            <person name="Montmayeur A."/>
            <person name="Murphy C."/>
            <person name="Neiman D."/>
            <person name="Pearson M."/>
            <person name="Priest M."/>
            <person name="Roberts A."/>
            <person name="Saif S."/>
            <person name="Shea T."/>
            <person name="Shenoy N."/>
            <person name="Sisk P."/>
            <person name="Stolte C."/>
            <person name="Sykes S."/>
            <person name="Wortman J."/>
            <person name="Nusbaum C."/>
            <person name="Birren B."/>
        </authorList>
    </citation>
    <scope>NUCLEOTIDE SEQUENCE [LARGE SCALE GENOMIC DNA]</scope>
    <source>
        <strain evidence="2 3">YIT 12060</strain>
    </source>
</reference>
<proteinExistence type="predicted"/>
<comment type="caution">
    <text evidence="2">The sequence shown here is derived from an EMBL/GenBank/DDBJ whole genome shotgun (WGS) entry which is preliminary data.</text>
</comment>
<organism evidence="2 3">
    <name type="scientific">Alistipes indistinctus YIT 12060</name>
    <dbReference type="NCBI Taxonomy" id="742725"/>
    <lineage>
        <taxon>Bacteria</taxon>
        <taxon>Pseudomonadati</taxon>
        <taxon>Bacteroidota</taxon>
        <taxon>Bacteroidia</taxon>
        <taxon>Bacteroidales</taxon>
        <taxon>Rikenellaceae</taxon>
        <taxon>Alistipes</taxon>
    </lineage>
</organism>